<evidence type="ECO:0000313" key="9">
    <source>
        <dbReference type="Proteomes" id="UP000295937"/>
    </source>
</evidence>
<name>A0A2P5T1Q9_9GAMM</name>
<evidence type="ECO:0000256" key="5">
    <source>
        <dbReference type="ARBA" id="ARBA00070964"/>
    </source>
</evidence>
<evidence type="ECO:0000256" key="3">
    <source>
        <dbReference type="ARBA" id="ARBA00022801"/>
    </source>
</evidence>
<sequence>MTINKNEKNLIWLDLEMTGLNPEKDRIIEIATVITDVNLNILAKGPIIPIYQSNNQLKLMDTWNLDTHTNSGLLDKVKKSKFKEKEAEKETINFLKKWIQEKTSPMCGNSITQDRRFLFKYMPELENYFHYRQIDVSTLKELAFRWNPAILLRLRQKKSTCPHSALNDILNSISELNYYRKHFLKI</sequence>
<feature type="domain" description="Exonuclease" evidence="7">
    <location>
        <begin position="9"/>
        <end position="185"/>
    </location>
</feature>
<keyword evidence="4 6" id="KW-0269">Exonuclease</keyword>
<dbReference type="EC" id="3.1.-.-" evidence="6"/>
<dbReference type="InterPro" id="IPR012337">
    <property type="entry name" value="RNaseH-like_sf"/>
</dbReference>
<reference evidence="8 9" key="1">
    <citation type="journal article" date="2018" name="Genome Biol. Evol.">
        <title>Cladogenesis and Genomic Streamlining in Extracellular Endosymbionts of Tropical Stink Bugs.</title>
        <authorList>
            <person name="Otero-Bravo A."/>
            <person name="Goffredi S."/>
            <person name="Sabree Z.L."/>
        </authorList>
    </citation>
    <scope>NUCLEOTIDE SEQUENCE [LARGE SCALE GENOMIC DNA]</scope>
    <source>
        <strain evidence="8 9">SoEO</strain>
    </source>
</reference>
<gene>
    <name evidence="6" type="primary">orn</name>
    <name evidence="8" type="ORF">CRV09_02220</name>
</gene>
<organism evidence="8 9">
    <name type="scientific">Candidatus Pantoea edessiphila</name>
    <dbReference type="NCBI Taxonomy" id="2044610"/>
    <lineage>
        <taxon>Bacteria</taxon>
        <taxon>Pseudomonadati</taxon>
        <taxon>Pseudomonadota</taxon>
        <taxon>Gammaproteobacteria</taxon>
        <taxon>Enterobacterales</taxon>
        <taxon>Erwiniaceae</taxon>
        <taxon>Pantoea</taxon>
    </lineage>
</organism>
<dbReference type="Proteomes" id="UP000295937">
    <property type="component" value="Unassembled WGS sequence"/>
</dbReference>
<dbReference type="PANTHER" id="PTHR11046">
    <property type="entry name" value="OLIGORIBONUCLEASE, MITOCHONDRIAL"/>
    <property type="match status" value="1"/>
</dbReference>
<keyword evidence="2 6" id="KW-0540">Nuclease</keyword>
<protein>
    <recommendedName>
        <fullName evidence="5 6">Oligoribonuclease</fullName>
        <ecNumber evidence="6">3.1.-.-</ecNumber>
    </recommendedName>
</protein>
<comment type="subcellular location">
    <subcellularLocation>
        <location evidence="6">Cytoplasm</location>
    </subcellularLocation>
</comment>
<dbReference type="Gene3D" id="3.30.420.10">
    <property type="entry name" value="Ribonuclease H-like superfamily/Ribonuclease H"/>
    <property type="match status" value="1"/>
</dbReference>
<dbReference type="GO" id="GO:0000175">
    <property type="term" value="F:3'-5'-RNA exonuclease activity"/>
    <property type="evidence" value="ECO:0007669"/>
    <property type="project" value="InterPro"/>
</dbReference>
<dbReference type="PANTHER" id="PTHR11046:SF0">
    <property type="entry name" value="OLIGORIBONUCLEASE, MITOCHONDRIAL"/>
    <property type="match status" value="1"/>
</dbReference>
<evidence type="ECO:0000259" key="7">
    <source>
        <dbReference type="SMART" id="SM00479"/>
    </source>
</evidence>
<comment type="caution">
    <text evidence="8">The sequence shown here is derived from an EMBL/GenBank/DDBJ whole genome shotgun (WGS) entry which is preliminary data.</text>
</comment>
<comment type="similarity">
    <text evidence="1 6">Belongs to the oligoribonuclease family.</text>
</comment>
<evidence type="ECO:0000256" key="6">
    <source>
        <dbReference type="HAMAP-Rule" id="MF_00045"/>
    </source>
</evidence>
<evidence type="ECO:0000313" key="8">
    <source>
        <dbReference type="EMBL" id="PPI88493.1"/>
    </source>
</evidence>
<keyword evidence="6" id="KW-0963">Cytoplasm</keyword>
<dbReference type="HAMAP" id="MF_00045">
    <property type="entry name" value="Oligoribonuclease"/>
    <property type="match status" value="1"/>
</dbReference>
<dbReference type="SUPFAM" id="SSF53098">
    <property type="entry name" value="Ribonuclease H-like"/>
    <property type="match status" value="1"/>
</dbReference>
<dbReference type="Pfam" id="PF00929">
    <property type="entry name" value="RNase_T"/>
    <property type="match status" value="1"/>
</dbReference>
<dbReference type="SMART" id="SM00479">
    <property type="entry name" value="EXOIII"/>
    <property type="match status" value="1"/>
</dbReference>
<dbReference type="GO" id="GO:0005737">
    <property type="term" value="C:cytoplasm"/>
    <property type="evidence" value="ECO:0007669"/>
    <property type="project" value="UniProtKB-SubCell"/>
</dbReference>
<dbReference type="RefSeq" id="WP_136132536.1">
    <property type="nucleotide sequence ID" value="NZ_PDKR01000003.1"/>
</dbReference>
<dbReference type="InterPro" id="IPR022894">
    <property type="entry name" value="Oligoribonuclease"/>
</dbReference>
<dbReference type="InterPro" id="IPR013520">
    <property type="entry name" value="Ribonucl_H"/>
</dbReference>
<feature type="active site" evidence="6">
    <location>
        <position position="131"/>
    </location>
</feature>
<dbReference type="NCBIfam" id="NF003765">
    <property type="entry name" value="PRK05359.1"/>
    <property type="match status" value="1"/>
</dbReference>
<dbReference type="FunFam" id="3.30.420.10:FF:000003">
    <property type="entry name" value="Oligoribonuclease"/>
    <property type="match status" value="1"/>
</dbReference>
<evidence type="ECO:0000256" key="2">
    <source>
        <dbReference type="ARBA" id="ARBA00022722"/>
    </source>
</evidence>
<dbReference type="CDD" id="cd06135">
    <property type="entry name" value="Orn"/>
    <property type="match status" value="1"/>
</dbReference>
<dbReference type="GO" id="GO:0006259">
    <property type="term" value="P:DNA metabolic process"/>
    <property type="evidence" value="ECO:0007669"/>
    <property type="project" value="UniProtKB-ARBA"/>
</dbReference>
<keyword evidence="3 6" id="KW-0378">Hydrolase</keyword>
<dbReference type="AlphaFoldDB" id="A0A2P5T1Q9"/>
<evidence type="ECO:0000256" key="1">
    <source>
        <dbReference type="ARBA" id="ARBA00009921"/>
    </source>
</evidence>
<dbReference type="EMBL" id="PDKR01000003">
    <property type="protein sequence ID" value="PPI88493.1"/>
    <property type="molecule type" value="Genomic_DNA"/>
</dbReference>
<accession>A0A2P5T1Q9</accession>
<dbReference type="OrthoDB" id="9801329at2"/>
<evidence type="ECO:0000256" key="4">
    <source>
        <dbReference type="ARBA" id="ARBA00022839"/>
    </source>
</evidence>
<proteinExistence type="inferred from homology"/>
<dbReference type="GO" id="GO:0003676">
    <property type="term" value="F:nucleic acid binding"/>
    <property type="evidence" value="ECO:0007669"/>
    <property type="project" value="InterPro"/>
</dbReference>
<comment type="function">
    <text evidence="6">3'-to-5' exoribonuclease specific for small oligoribonucleotides.</text>
</comment>
<dbReference type="InterPro" id="IPR036397">
    <property type="entry name" value="RNaseH_sf"/>
</dbReference>